<keyword evidence="1" id="KW-0472">Membrane</keyword>
<dbReference type="SUPFAM" id="SSF54523">
    <property type="entry name" value="Pili subunits"/>
    <property type="match status" value="1"/>
</dbReference>
<dbReference type="AlphaFoldDB" id="A0A5A5R0Q0"/>
<reference evidence="2 3" key="1">
    <citation type="submission" date="2018-09" db="EMBL/GenBank/DDBJ databases">
        <title>Evolutionary history of phycoerythrin pigmentation in the water bloom-forming cyanobacterium Microcystis aeruginosa.</title>
        <authorList>
            <person name="Tanabe Y."/>
            <person name="Tanabe Y."/>
            <person name="Yamaguchi H."/>
        </authorList>
    </citation>
    <scope>NUCLEOTIDE SEQUENCE [LARGE SCALE GENOMIC DNA]</scope>
    <source>
        <strain evidence="2 3">NIES-2519</strain>
    </source>
</reference>
<dbReference type="NCBIfam" id="TIGR02532">
    <property type="entry name" value="IV_pilin_GFxxxE"/>
    <property type="match status" value="1"/>
</dbReference>
<dbReference type="PROSITE" id="PS00409">
    <property type="entry name" value="PROKAR_NTER_METHYL"/>
    <property type="match status" value="1"/>
</dbReference>
<gene>
    <name evidence="2" type="ORF">MiYa_00615</name>
</gene>
<proteinExistence type="predicted"/>
<dbReference type="EMBL" id="BHVO01000005">
    <property type="protein sequence ID" value="GCA69093.1"/>
    <property type="molecule type" value="Genomic_DNA"/>
</dbReference>
<sequence length="210" mass="22409">MRRLNVHKNQGFTLLEILIALAITGILAALTLPNLLAWLNSNKVQEATDSIQSALRDAQKQAIRRGRSCTINFTNGIGTNPTVYRQISASEPGCLVATNTNGGSLSLPQEIFMVVDNFPDFPPDSGSPGVQFSFRGHVPGLKFTTPDGPAIIVLYPAANASAAPYPNQERKCIVIASLLGIVKQGIYDGDPLEPLDANNCQIGLDGTQPP</sequence>
<dbReference type="Pfam" id="PF07963">
    <property type="entry name" value="N_methyl"/>
    <property type="match status" value="1"/>
</dbReference>
<dbReference type="Gene3D" id="3.30.700.10">
    <property type="entry name" value="Glycoprotein, Type 4 Pilin"/>
    <property type="match status" value="1"/>
</dbReference>
<evidence type="ECO:0008006" key="4">
    <source>
        <dbReference type="Google" id="ProtNLM"/>
    </source>
</evidence>
<evidence type="ECO:0000313" key="2">
    <source>
        <dbReference type="EMBL" id="GCA69093.1"/>
    </source>
</evidence>
<accession>A0A5A5R0Q0</accession>
<dbReference type="InterPro" id="IPR045584">
    <property type="entry name" value="Pilin-like"/>
</dbReference>
<dbReference type="InterPro" id="IPR012902">
    <property type="entry name" value="N_methyl_site"/>
</dbReference>
<keyword evidence="1" id="KW-0812">Transmembrane</keyword>
<feature type="transmembrane region" description="Helical" evidence="1">
    <location>
        <begin position="12"/>
        <end position="39"/>
    </location>
</feature>
<organism evidence="2 3">
    <name type="scientific">Microcystis aeruginosa NIES-2519</name>
    <dbReference type="NCBI Taxonomy" id="2303981"/>
    <lineage>
        <taxon>Bacteria</taxon>
        <taxon>Bacillati</taxon>
        <taxon>Cyanobacteriota</taxon>
        <taxon>Cyanophyceae</taxon>
        <taxon>Oscillatoriophycideae</taxon>
        <taxon>Chroococcales</taxon>
        <taxon>Microcystaceae</taxon>
        <taxon>Microcystis</taxon>
    </lineage>
</organism>
<dbReference type="Proteomes" id="UP000323569">
    <property type="component" value="Unassembled WGS sequence"/>
</dbReference>
<name>A0A5A5R0Q0_MICAE</name>
<keyword evidence="1" id="KW-1133">Transmembrane helix</keyword>
<comment type="caution">
    <text evidence="2">The sequence shown here is derived from an EMBL/GenBank/DDBJ whole genome shotgun (WGS) entry which is preliminary data.</text>
</comment>
<protein>
    <recommendedName>
        <fullName evidence="4">Prepilin-type N-terminal cleavage/methylation domain-containing protein</fullName>
    </recommendedName>
</protein>
<evidence type="ECO:0000256" key="1">
    <source>
        <dbReference type="SAM" id="Phobius"/>
    </source>
</evidence>
<evidence type="ECO:0000313" key="3">
    <source>
        <dbReference type="Proteomes" id="UP000323569"/>
    </source>
</evidence>
<dbReference type="RefSeq" id="WP_149978818.1">
    <property type="nucleotide sequence ID" value="NZ_BHVO01000005.1"/>
</dbReference>